<dbReference type="GO" id="GO:0043565">
    <property type="term" value="F:sequence-specific DNA binding"/>
    <property type="evidence" value="ECO:0007669"/>
    <property type="project" value="InterPro"/>
</dbReference>
<reference evidence="5 6" key="1">
    <citation type="submission" date="2020-01" db="EMBL/GenBank/DDBJ databases">
        <title>Herbidospora sp. NEAU-GS84 nov., a novel actinomycete isolated from soil.</title>
        <authorList>
            <person name="Han L."/>
        </authorList>
    </citation>
    <scope>NUCLEOTIDE SEQUENCE [LARGE SCALE GENOMIC DNA]</scope>
    <source>
        <strain evidence="5 6">NEAU-GS84</strain>
    </source>
</reference>
<evidence type="ECO:0000313" key="5">
    <source>
        <dbReference type="EMBL" id="NAS22818.1"/>
    </source>
</evidence>
<evidence type="ECO:0000256" key="2">
    <source>
        <dbReference type="ARBA" id="ARBA00023125"/>
    </source>
</evidence>
<gene>
    <name evidence="5" type="ORF">GT755_14105</name>
</gene>
<accession>A0A7C9NH16</accession>
<protein>
    <submittedName>
        <fullName evidence="5">Helix-turn-helix domain-containing protein</fullName>
    </submittedName>
</protein>
<dbReference type="Proteomes" id="UP000479526">
    <property type="component" value="Unassembled WGS sequence"/>
</dbReference>
<evidence type="ECO:0000259" key="4">
    <source>
        <dbReference type="PROSITE" id="PS01124"/>
    </source>
</evidence>
<keyword evidence="2" id="KW-0238">DNA-binding</keyword>
<dbReference type="InterPro" id="IPR009057">
    <property type="entry name" value="Homeodomain-like_sf"/>
</dbReference>
<name>A0A7C9NH16_9ACTN</name>
<dbReference type="GO" id="GO:0003700">
    <property type="term" value="F:DNA-binding transcription factor activity"/>
    <property type="evidence" value="ECO:0007669"/>
    <property type="project" value="InterPro"/>
</dbReference>
<dbReference type="PROSITE" id="PS01124">
    <property type="entry name" value="HTH_ARAC_FAMILY_2"/>
    <property type="match status" value="1"/>
</dbReference>
<dbReference type="Pfam" id="PF14525">
    <property type="entry name" value="AraC_binding_2"/>
    <property type="match status" value="1"/>
</dbReference>
<evidence type="ECO:0000313" key="6">
    <source>
        <dbReference type="Proteomes" id="UP000479526"/>
    </source>
</evidence>
<keyword evidence="3" id="KW-0804">Transcription</keyword>
<dbReference type="Gene3D" id="1.10.10.60">
    <property type="entry name" value="Homeodomain-like"/>
    <property type="match status" value="1"/>
</dbReference>
<dbReference type="SUPFAM" id="SSF46689">
    <property type="entry name" value="Homeodomain-like"/>
    <property type="match status" value="1"/>
</dbReference>
<sequence>MLVSDFRTTDMPVGDRFECWIEHVGRALAPVGGQAKDRENFQGRIRVIALGAVTLVTAAHPALSVRRSGQMIRRHDPEAYQVALIRNGDGLVMKGRQEMAFGSGDLVLVDTSHPFEALRSAKSDRTSSIVVQVPRALLPLSPRAAGSFPWGTLPTRGGIGRVFAHWLMNIDRYSGELTADSARALESVTIELLTAVMSCRFDTVGSMSHESGLYILRSQIRDYVEQRLGDPELSPATIAVAHQVSVRRLYQIFEDEEFTLTAWIRRRRLENCYRDLADPRLLSRPVHAVARRWGFLDAAHFSRTFRAVYGMPPSVHRRLAVHGDPHAGIDKQGSPVVNDFHVGLSHP</sequence>
<feature type="domain" description="HTH araC/xylS-type" evidence="4">
    <location>
        <begin position="218"/>
        <end position="319"/>
    </location>
</feature>
<dbReference type="PANTHER" id="PTHR46796:SF6">
    <property type="entry name" value="ARAC SUBFAMILY"/>
    <property type="match status" value="1"/>
</dbReference>
<comment type="caution">
    <text evidence="5">The sequence shown here is derived from an EMBL/GenBank/DDBJ whole genome shotgun (WGS) entry which is preliminary data.</text>
</comment>
<dbReference type="PANTHER" id="PTHR46796">
    <property type="entry name" value="HTH-TYPE TRANSCRIPTIONAL ACTIVATOR RHAS-RELATED"/>
    <property type="match status" value="1"/>
</dbReference>
<dbReference type="AlphaFoldDB" id="A0A7C9NH16"/>
<evidence type="ECO:0000256" key="3">
    <source>
        <dbReference type="ARBA" id="ARBA00023163"/>
    </source>
</evidence>
<proteinExistence type="predicted"/>
<organism evidence="5 6">
    <name type="scientific">Herbidospora solisilvae</name>
    <dbReference type="NCBI Taxonomy" id="2696284"/>
    <lineage>
        <taxon>Bacteria</taxon>
        <taxon>Bacillati</taxon>
        <taxon>Actinomycetota</taxon>
        <taxon>Actinomycetes</taxon>
        <taxon>Streptosporangiales</taxon>
        <taxon>Streptosporangiaceae</taxon>
        <taxon>Herbidospora</taxon>
    </lineage>
</organism>
<keyword evidence="6" id="KW-1185">Reference proteome</keyword>
<dbReference type="Pfam" id="PF12833">
    <property type="entry name" value="HTH_18"/>
    <property type="match status" value="1"/>
</dbReference>
<dbReference type="RefSeq" id="WP_161480178.1">
    <property type="nucleotide sequence ID" value="NZ_WXEW01000004.1"/>
</dbReference>
<evidence type="ECO:0000256" key="1">
    <source>
        <dbReference type="ARBA" id="ARBA00023015"/>
    </source>
</evidence>
<dbReference type="InterPro" id="IPR050204">
    <property type="entry name" value="AraC_XylS_family_regulators"/>
</dbReference>
<dbReference type="SMART" id="SM00342">
    <property type="entry name" value="HTH_ARAC"/>
    <property type="match status" value="1"/>
</dbReference>
<dbReference type="InterPro" id="IPR018060">
    <property type="entry name" value="HTH_AraC"/>
</dbReference>
<dbReference type="EMBL" id="WXEW01000004">
    <property type="protein sequence ID" value="NAS22818.1"/>
    <property type="molecule type" value="Genomic_DNA"/>
</dbReference>
<keyword evidence="1" id="KW-0805">Transcription regulation</keyword>
<dbReference type="InterPro" id="IPR035418">
    <property type="entry name" value="AraC-bd_2"/>
</dbReference>